<proteinExistence type="predicted"/>
<dbReference type="SUPFAM" id="SSF159941">
    <property type="entry name" value="MM3350-like"/>
    <property type="match status" value="1"/>
</dbReference>
<comment type="caution">
    <text evidence="2">The sequence shown here is derived from an EMBL/GenBank/DDBJ whole genome shotgun (WGS) entry which is preliminary data.</text>
</comment>
<reference evidence="2 3" key="1">
    <citation type="submission" date="2013-07" db="EMBL/GenBank/DDBJ databases">
        <authorList>
            <person name="Weinstock G."/>
            <person name="Sodergren E."/>
            <person name="Wylie T."/>
            <person name="Fulton L."/>
            <person name="Fulton R."/>
            <person name="Fronick C."/>
            <person name="O'Laughlin M."/>
            <person name="Godfrey J."/>
            <person name="Miner T."/>
            <person name="Herter B."/>
            <person name="Appelbaum E."/>
            <person name="Cordes M."/>
            <person name="Lek S."/>
            <person name="Wollam A."/>
            <person name="Pepin K.H."/>
            <person name="Palsikar V.B."/>
            <person name="Mitreva M."/>
            <person name="Wilson R.K."/>
        </authorList>
    </citation>
    <scope>NUCLEOTIDE SEQUENCE [LARGE SCALE GENOMIC DNA]</scope>
    <source>
        <strain evidence="2 3">ATCC 27760</strain>
    </source>
</reference>
<dbReference type="AlphaFoldDB" id="U2KE00"/>
<dbReference type="eggNOG" id="ENOG502Z8XI">
    <property type="taxonomic scope" value="Bacteria"/>
</dbReference>
<dbReference type="Gene3D" id="3.10.290.30">
    <property type="entry name" value="MM3350-like"/>
    <property type="match status" value="1"/>
</dbReference>
<dbReference type="STRING" id="411473.RUMCAL_02835"/>
<accession>U2KE00</accession>
<feature type="domain" description="Plasmid pRiA4b Orf3-like" evidence="1">
    <location>
        <begin position="28"/>
        <end position="143"/>
    </location>
</feature>
<dbReference type="HOGENOM" id="CLU_1502684_0_0_9"/>
<dbReference type="Pfam" id="PF07929">
    <property type="entry name" value="PRiA4_ORF3"/>
    <property type="match status" value="1"/>
</dbReference>
<keyword evidence="3" id="KW-1185">Reference proteome</keyword>
<evidence type="ECO:0000259" key="1">
    <source>
        <dbReference type="Pfam" id="PF07929"/>
    </source>
</evidence>
<dbReference type="InterPro" id="IPR012912">
    <property type="entry name" value="Plasmid_pRiA4b_Orf3-like"/>
</dbReference>
<protein>
    <recommendedName>
        <fullName evidence="1">Plasmid pRiA4b Orf3-like domain-containing protein</fullName>
    </recommendedName>
</protein>
<evidence type="ECO:0000313" key="2">
    <source>
        <dbReference type="EMBL" id="ERJ90340.1"/>
    </source>
</evidence>
<gene>
    <name evidence="2" type="ORF">RUMCAL_02835</name>
</gene>
<dbReference type="Proteomes" id="UP000016662">
    <property type="component" value="Unassembled WGS sequence"/>
</dbReference>
<name>U2KE00_9FIRM</name>
<dbReference type="InterPro" id="IPR024047">
    <property type="entry name" value="MM3350-like_sf"/>
</dbReference>
<dbReference type="PATRIC" id="fig|411473.3.peg.2378"/>
<evidence type="ECO:0000313" key="3">
    <source>
        <dbReference type="Proteomes" id="UP000016662"/>
    </source>
</evidence>
<dbReference type="EMBL" id="AWVF01000359">
    <property type="protein sequence ID" value="ERJ90340.1"/>
    <property type="molecule type" value="Genomic_DNA"/>
</dbReference>
<sequence length="155" mass="18383">MLSQERKIKMASKRVKQSIILSVSVMKGCYRHIQVSVNEDLETLADIILWAFDFDNDHAHAFFMDNKAWSNYDCYYMAEVDEDEMYRHTCDFKLHQLGLTKGKAFKFVFDFGDDWEFNCKVLRIVYEDTKDAELIRAVGEPPEQYPDYDDFEDDE</sequence>
<organism evidence="2 3">
    <name type="scientific">Ruminococcus callidus ATCC 27760</name>
    <dbReference type="NCBI Taxonomy" id="411473"/>
    <lineage>
        <taxon>Bacteria</taxon>
        <taxon>Bacillati</taxon>
        <taxon>Bacillota</taxon>
        <taxon>Clostridia</taxon>
        <taxon>Eubacteriales</taxon>
        <taxon>Oscillospiraceae</taxon>
        <taxon>Ruminococcus</taxon>
    </lineage>
</organism>